<feature type="transmembrane region" description="Helical" evidence="8">
    <location>
        <begin position="87"/>
        <end position="109"/>
    </location>
</feature>
<dbReference type="InterPro" id="IPR024041">
    <property type="entry name" value="NH4_transpt_AmtB-like_dom"/>
</dbReference>
<dbReference type="KEGG" id="dfa:DFA_11906"/>
<evidence type="ECO:0000256" key="9">
    <source>
        <dbReference type="SAM" id="SignalP"/>
    </source>
</evidence>
<evidence type="ECO:0000256" key="5">
    <source>
        <dbReference type="ARBA" id="ARBA00022989"/>
    </source>
</evidence>
<protein>
    <submittedName>
        <fullName evidence="11">Ammonium transporter</fullName>
    </submittedName>
</protein>
<dbReference type="PANTHER" id="PTHR11730:SF6">
    <property type="entry name" value="AMMONIUM TRANSPORTER"/>
    <property type="match status" value="1"/>
</dbReference>
<comment type="subcellular location">
    <subcellularLocation>
        <location evidence="1">Membrane</location>
        <topology evidence="1">Multi-pass membrane protein</topology>
    </subcellularLocation>
</comment>
<dbReference type="PANTHER" id="PTHR11730">
    <property type="entry name" value="AMMONIUM TRANSPORTER"/>
    <property type="match status" value="1"/>
</dbReference>
<dbReference type="RefSeq" id="XP_004350847.1">
    <property type="nucleotide sequence ID" value="XM_004350796.1"/>
</dbReference>
<organism evidence="11 12">
    <name type="scientific">Cavenderia fasciculata</name>
    <name type="common">Slime mold</name>
    <name type="synonym">Dictyostelium fasciculatum</name>
    <dbReference type="NCBI Taxonomy" id="261658"/>
    <lineage>
        <taxon>Eukaryota</taxon>
        <taxon>Amoebozoa</taxon>
        <taxon>Evosea</taxon>
        <taxon>Eumycetozoa</taxon>
        <taxon>Dictyostelia</taxon>
        <taxon>Acytosteliales</taxon>
        <taxon>Cavenderiaceae</taxon>
        <taxon>Cavenderia</taxon>
    </lineage>
</organism>
<keyword evidence="12" id="KW-1185">Reference proteome</keyword>
<name>F4QEM8_CACFS</name>
<dbReference type="AlphaFoldDB" id="F4QEM8"/>
<sequence length="454" mass="50192">MSTAVITLWSIIFIFTLIEIVSSQFQQDDNVWYDSSNIPSYATAKRINQILDYNWVLRSSYLVIFMQAGFSFLEAGMVRGKNTKNILFKNLITTALGAIFFFGLGYSFAFDQGKNYSNSFVACCSFFTLREEDYYSWVSKWAFSSIACTIINGSVSERTKMIAYLILNSIVPSIVYPLVAHWVWNQTGWLYQLGVIDYGGAMVVHILGGSIGLVGTIILGPRLGKFDLETGRPLVLAEHNIVLSSIGGMILWFTFYGLHPMLFGIDINKGVIASRGAISTTLSGSISMVTSVIVTLITSKKYDLKIVINGLLSGFVAASSCAGFIEPFYSIIIGVGSAIVYLSFSKMLLRYQVDDPCQSASVHLANGIWGSICASLFSNRDLVDSVYQNRTNYLSVIQGGFKLLFIQLIGIGATIIWCVILKRYQLLRIDSDVELTGMDIRHHGGAIGPYHRPS</sequence>
<dbReference type="OMA" id="HFFGMSD"/>
<dbReference type="OrthoDB" id="534912at2759"/>
<accession>F4QEM8</accession>
<dbReference type="EMBL" id="GL883029">
    <property type="protein sequence ID" value="EGG14139.1"/>
    <property type="molecule type" value="Genomic_DNA"/>
</dbReference>
<dbReference type="STRING" id="1054147.F4QEM8"/>
<keyword evidence="4 8" id="KW-0812">Transmembrane</keyword>
<evidence type="ECO:0000256" key="3">
    <source>
        <dbReference type="ARBA" id="ARBA00022448"/>
    </source>
</evidence>
<feature type="transmembrane region" description="Helical" evidence="8">
    <location>
        <begin position="196"/>
        <end position="219"/>
    </location>
</feature>
<evidence type="ECO:0000259" key="10">
    <source>
        <dbReference type="Pfam" id="PF00909"/>
    </source>
</evidence>
<keyword evidence="9" id="KW-0732">Signal</keyword>
<keyword evidence="7" id="KW-0924">Ammonia transport</keyword>
<dbReference type="Gene3D" id="1.10.3430.10">
    <property type="entry name" value="Ammonium transporter AmtB like domains"/>
    <property type="match status" value="1"/>
</dbReference>
<dbReference type="GO" id="GO:0008519">
    <property type="term" value="F:ammonium channel activity"/>
    <property type="evidence" value="ECO:0007669"/>
    <property type="project" value="InterPro"/>
</dbReference>
<dbReference type="SUPFAM" id="SSF111352">
    <property type="entry name" value="Ammonium transporter"/>
    <property type="match status" value="1"/>
</dbReference>
<keyword evidence="6 8" id="KW-0472">Membrane</keyword>
<comment type="similarity">
    <text evidence="2">Belongs to the ammonia transporter channel (TC 1.A.11.2) family.</text>
</comment>
<evidence type="ECO:0000313" key="11">
    <source>
        <dbReference type="EMBL" id="EGG14139.1"/>
    </source>
</evidence>
<dbReference type="Pfam" id="PF00909">
    <property type="entry name" value="Ammonium_transp"/>
    <property type="match status" value="1"/>
</dbReference>
<dbReference type="GO" id="GO:0097272">
    <property type="term" value="P:ammonium homeostasis"/>
    <property type="evidence" value="ECO:0007669"/>
    <property type="project" value="TreeGrafter"/>
</dbReference>
<keyword evidence="3" id="KW-0813">Transport</keyword>
<evidence type="ECO:0000256" key="4">
    <source>
        <dbReference type="ARBA" id="ARBA00022692"/>
    </source>
</evidence>
<feature type="transmembrane region" description="Helical" evidence="8">
    <location>
        <begin position="399"/>
        <end position="421"/>
    </location>
</feature>
<evidence type="ECO:0000256" key="7">
    <source>
        <dbReference type="ARBA" id="ARBA00023177"/>
    </source>
</evidence>
<evidence type="ECO:0000256" key="2">
    <source>
        <dbReference type="ARBA" id="ARBA00005887"/>
    </source>
</evidence>
<dbReference type="GO" id="GO:0005886">
    <property type="term" value="C:plasma membrane"/>
    <property type="evidence" value="ECO:0007669"/>
    <property type="project" value="TreeGrafter"/>
</dbReference>
<feature type="transmembrane region" description="Helical" evidence="8">
    <location>
        <begin position="306"/>
        <end position="325"/>
    </location>
</feature>
<feature type="domain" description="Ammonium transporter AmtB-like" evidence="10">
    <location>
        <begin position="55"/>
        <end position="445"/>
    </location>
</feature>
<evidence type="ECO:0000313" key="12">
    <source>
        <dbReference type="Proteomes" id="UP000007797"/>
    </source>
</evidence>
<evidence type="ECO:0000256" key="8">
    <source>
        <dbReference type="SAM" id="Phobius"/>
    </source>
</evidence>
<keyword evidence="5 8" id="KW-1133">Transmembrane helix</keyword>
<feature type="transmembrane region" description="Helical" evidence="8">
    <location>
        <begin position="55"/>
        <end position="75"/>
    </location>
</feature>
<dbReference type="InterPro" id="IPR029020">
    <property type="entry name" value="Ammonium/urea_transptr"/>
</dbReference>
<feature type="transmembrane region" description="Helical" evidence="8">
    <location>
        <begin position="162"/>
        <end position="184"/>
    </location>
</feature>
<reference evidence="12" key="1">
    <citation type="journal article" date="2011" name="Genome Res.">
        <title>Phylogeny-wide analysis of social amoeba genomes highlights ancient origins for complex intercellular communication.</title>
        <authorList>
            <person name="Heidel A.J."/>
            <person name="Lawal H.M."/>
            <person name="Felder M."/>
            <person name="Schilde C."/>
            <person name="Helps N.R."/>
            <person name="Tunggal B."/>
            <person name="Rivero F."/>
            <person name="John U."/>
            <person name="Schleicher M."/>
            <person name="Eichinger L."/>
            <person name="Platzer M."/>
            <person name="Noegel A.A."/>
            <person name="Schaap P."/>
            <person name="Gloeckner G."/>
        </authorList>
    </citation>
    <scope>NUCLEOTIDE SEQUENCE [LARGE SCALE GENOMIC DNA]</scope>
    <source>
        <strain evidence="12">SH3</strain>
    </source>
</reference>
<gene>
    <name evidence="11" type="ORF">DFA_11906</name>
</gene>
<feature type="transmembrane region" description="Helical" evidence="8">
    <location>
        <begin position="240"/>
        <end position="258"/>
    </location>
</feature>
<feature type="signal peptide" evidence="9">
    <location>
        <begin position="1"/>
        <end position="23"/>
    </location>
</feature>
<feature type="chain" id="PRO_5003313989" evidence="9">
    <location>
        <begin position="24"/>
        <end position="454"/>
    </location>
</feature>
<feature type="transmembrane region" description="Helical" evidence="8">
    <location>
        <begin position="278"/>
        <end position="299"/>
    </location>
</feature>
<dbReference type="Proteomes" id="UP000007797">
    <property type="component" value="Unassembled WGS sequence"/>
</dbReference>
<evidence type="ECO:0000256" key="6">
    <source>
        <dbReference type="ARBA" id="ARBA00023136"/>
    </source>
</evidence>
<evidence type="ECO:0000256" key="1">
    <source>
        <dbReference type="ARBA" id="ARBA00004141"/>
    </source>
</evidence>
<dbReference type="GeneID" id="14866491"/>
<proteinExistence type="inferred from homology"/>